<dbReference type="AlphaFoldDB" id="A0AA96EVI0"/>
<dbReference type="EMBL" id="CP134890">
    <property type="protein sequence ID" value="WNM20643.1"/>
    <property type="molecule type" value="Genomic_DNA"/>
</dbReference>
<reference evidence="1 3" key="1">
    <citation type="submission" date="2023-09" db="EMBL/GenBank/DDBJ databases">
        <title>Flavobacterium sp. a novel bacteria isolate from Pepper rhizosphere.</title>
        <authorList>
            <person name="Peng Y."/>
            <person name="Lee J."/>
        </authorList>
    </citation>
    <scope>NUCLEOTIDE SEQUENCE</scope>
    <source>
        <strain evidence="1">PMR2A8</strain>
        <strain evidence="2 3">PMTSA4</strain>
    </source>
</reference>
<name>A0AA96EVI0_9FLAO</name>
<dbReference type="RefSeq" id="WP_313324048.1">
    <property type="nucleotide sequence ID" value="NZ_CP134878.1"/>
</dbReference>
<protein>
    <submittedName>
        <fullName evidence="1">Uncharacterized protein</fullName>
    </submittedName>
</protein>
<organism evidence="1">
    <name type="scientific">Flavobacterium capsici</name>
    <dbReference type="NCBI Taxonomy" id="3075618"/>
    <lineage>
        <taxon>Bacteria</taxon>
        <taxon>Pseudomonadati</taxon>
        <taxon>Bacteroidota</taxon>
        <taxon>Flavobacteriia</taxon>
        <taxon>Flavobacteriales</taxon>
        <taxon>Flavobacteriaceae</taxon>
        <taxon>Flavobacterium</taxon>
    </lineage>
</organism>
<evidence type="ECO:0000313" key="2">
    <source>
        <dbReference type="EMBL" id="WNM20643.1"/>
    </source>
</evidence>
<dbReference type="Proteomes" id="UP001304515">
    <property type="component" value="Chromosome"/>
</dbReference>
<dbReference type="KEGG" id="fcj:RN605_08065"/>
<gene>
    <name evidence="2" type="ORF">RN605_08065</name>
    <name evidence="1" type="ORF">RN608_00895</name>
</gene>
<sequence>MITLEKIKDDYAKENNYKSWNEFIEYCCSSNLPHLIAKAEEEISSKLPLSNKKVDIINGLVQRELDFAQAKFPKFASAHEGYAVLLEEIQEMDEEMDIIRVINDVFWKKVKTNSDPSDTLHQMKLNVLNLIKEAIQVAAMIKRFENDVLNMQHKKLICNELAKDEEK</sequence>
<accession>A0AA96EXW8</accession>
<proteinExistence type="predicted"/>
<keyword evidence="3" id="KW-1185">Reference proteome</keyword>
<accession>A0AA96EVI0</accession>
<dbReference type="EMBL" id="CP134878">
    <property type="protein sequence ID" value="WNM19254.1"/>
    <property type="molecule type" value="Genomic_DNA"/>
</dbReference>
<evidence type="ECO:0000313" key="1">
    <source>
        <dbReference type="EMBL" id="WNM19254.1"/>
    </source>
</evidence>
<evidence type="ECO:0000313" key="3">
    <source>
        <dbReference type="Proteomes" id="UP001304515"/>
    </source>
</evidence>